<dbReference type="AlphaFoldDB" id="A0A7X0U8U8"/>
<comment type="caution">
    <text evidence="1">The sequence shown here is derived from an EMBL/GenBank/DDBJ whole genome shotgun (WGS) entry which is preliminary data.</text>
</comment>
<organism evidence="1 2">
    <name type="scientific">Acidovorax soli</name>
    <dbReference type="NCBI Taxonomy" id="592050"/>
    <lineage>
        <taxon>Bacteria</taxon>
        <taxon>Pseudomonadati</taxon>
        <taxon>Pseudomonadota</taxon>
        <taxon>Betaproteobacteria</taxon>
        <taxon>Burkholderiales</taxon>
        <taxon>Comamonadaceae</taxon>
        <taxon>Acidovorax</taxon>
    </lineage>
</organism>
<sequence length="95" mass="10819">MHNHRMELDQIAIALFGALAAWLSQARSEKLRRWACIFGMLGQPAWFYAAWKADQWGIFLVSVIYLGAWMRGVWVHWIAPPPASGVGTIQIVPRK</sequence>
<reference evidence="1 2" key="1">
    <citation type="submission" date="2020-08" db="EMBL/GenBank/DDBJ databases">
        <title>Functional genomics of gut bacteria from endangered species of beetles.</title>
        <authorList>
            <person name="Carlos-Shanley C."/>
        </authorList>
    </citation>
    <scope>NUCLEOTIDE SEQUENCE [LARGE SCALE GENOMIC DNA]</scope>
    <source>
        <strain evidence="1 2">S00198</strain>
    </source>
</reference>
<accession>A0A7X0U8U8</accession>
<dbReference type="Proteomes" id="UP000575083">
    <property type="component" value="Unassembled WGS sequence"/>
</dbReference>
<protein>
    <submittedName>
        <fullName evidence="1">Uncharacterized protein</fullName>
    </submittedName>
</protein>
<name>A0A7X0U8U8_9BURK</name>
<evidence type="ECO:0000313" key="2">
    <source>
        <dbReference type="Proteomes" id="UP000575083"/>
    </source>
</evidence>
<evidence type="ECO:0000313" key="1">
    <source>
        <dbReference type="EMBL" id="MBB6559348.1"/>
    </source>
</evidence>
<dbReference type="EMBL" id="JACHLK010000003">
    <property type="protein sequence ID" value="MBB6559348.1"/>
    <property type="molecule type" value="Genomic_DNA"/>
</dbReference>
<keyword evidence="2" id="KW-1185">Reference proteome</keyword>
<proteinExistence type="predicted"/>
<gene>
    <name evidence="1" type="ORF">HNP48_002015</name>
</gene>